<feature type="domain" description="CRAL-TRIO" evidence="1">
    <location>
        <begin position="83"/>
        <end position="259"/>
    </location>
</feature>
<dbReference type="InterPro" id="IPR036273">
    <property type="entry name" value="CRAL/TRIO_N_dom_sf"/>
</dbReference>
<accession>A0A0N4Z5V9</accession>
<dbReference type="Gene3D" id="2.60.120.680">
    <property type="entry name" value="GOLD domain"/>
    <property type="match status" value="1"/>
</dbReference>
<dbReference type="AlphaFoldDB" id="A0A0N4Z5V9"/>
<evidence type="ECO:0000313" key="2">
    <source>
        <dbReference type="Proteomes" id="UP000038045"/>
    </source>
</evidence>
<proteinExistence type="predicted"/>
<dbReference type="InterPro" id="IPR053302">
    <property type="entry name" value="CRAL-TRIO_domain"/>
</dbReference>
<name>A0A0N4Z5V9_PARTI</name>
<dbReference type="Gene3D" id="3.40.525.10">
    <property type="entry name" value="CRAL-TRIO lipid binding domain"/>
    <property type="match status" value="1"/>
</dbReference>
<dbReference type="STRING" id="131310.A0A0N4Z5V9"/>
<organism evidence="2 3">
    <name type="scientific">Parastrongyloides trichosuri</name>
    <name type="common">Possum-specific nematode worm</name>
    <dbReference type="NCBI Taxonomy" id="131310"/>
    <lineage>
        <taxon>Eukaryota</taxon>
        <taxon>Metazoa</taxon>
        <taxon>Ecdysozoa</taxon>
        <taxon>Nematoda</taxon>
        <taxon>Chromadorea</taxon>
        <taxon>Rhabditida</taxon>
        <taxon>Tylenchina</taxon>
        <taxon>Panagrolaimomorpha</taxon>
        <taxon>Strongyloidoidea</taxon>
        <taxon>Strongyloididae</taxon>
        <taxon>Parastrongyloides</taxon>
    </lineage>
</organism>
<dbReference type="PANTHER" id="PTHR47159:SF2">
    <property type="entry name" value="CRAL-TRIO DOMAIN-CONTAINING PROTEIN"/>
    <property type="match status" value="1"/>
</dbReference>
<reference evidence="3" key="1">
    <citation type="submission" date="2017-02" db="UniProtKB">
        <authorList>
            <consortium name="WormBaseParasite"/>
        </authorList>
    </citation>
    <scope>IDENTIFICATION</scope>
</reference>
<evidence type="ECO:0000313" key="3">
    <source>
        <dbReference type="WBParaSite" id="PTRK_0000250400.1"/>
    </source>
</evidence>
<protein>
    <submittedName>
        <fullName evidence="3">CRAL-TRIO domain-containing protein</fullName>
    </submittedName>
</protein>
<dbReference type="Pfam" id="PF00650">
    <property type="entry name" value="CRAL_TRIO"/>
    <property type="match status" value="1"/>
</dbReference>
<dbReference type="Proteomes" id="UP000038045">
    <property type="component" value="Unplaced"/>
</dbReference>
<dbReference type="SUPFAM" id="SSF46938">
    <property type="entry name" value="CRAL/TRIO N-terminal domain"/>
    <property type="match status" value="1"/>
</dbReference>
<evidence type="ECO:0000259" key="1">
    <source>
        <dbReference type="PROSITE" id="PS50191"/>
    </source>
</evidence>
<dbReference type="SMART" id="SM00516">
    <property type="entry name" value="SEC14"/>
    <property type="match status" value="1"/>
</dbReference>
<dbReference type="SUPFAM" id="SSF52087">
    <property type="entry name" value="CRAL/TRIO domain"/>
    <property type="match status" value="1"/>
</dbReference>
<dbReference type="PROSITE" id="PS50191">
    <property type="entry name" value="CRAL_TRIO"/>
    <property type="match status" value="1"/>
</dbReference>
<dbReference type="WBParaSite" id="PTRK_0000250400.1">
    <property type="protein sequence ID" value="PTRK_0000250400.1"/>
    <property type="gene ID" value="PTRK_0000250400"/>
</dbReference>
<sequence length="416" mass="48764">MTCDNTIEPKISEKDWEAINKVKAFSGVDDTTGYSTPFNILRWIYAYEYNLEEAATRYKRHLNMRKILGLDKIFDNDYCQSNIDEEADKYAPLTIMDNTVSEEDNRILVIERTGMFDLTRMMDNMKTTPFIMNRFRLMEIMMKKMMEIEKKTGRMSGCLLLFDMKGLKFHSNLISILTGPYRIMWGTLIEQYPYFYTKMVVVNAPKFINLLYTACAAFVPQEYRNRMNILGDNWKETIIDHISPDSLPTYYGGTIEDPQGCPLCSNIVTIPDSSFFDNPYDIKVDKQEIGRMKEYSIPAGGILSLSYKLEEGDLLEFYIYQTQEFTFDCIYTNEKIKIEKKEQLKAYPEAHMGCERPGLSTIDHFKWLVPKSGYYHFVYGNEKSWIFSVKFELKSFVTSNYINGERKRSILKRIKE</sequence>
<dbReference type="CDD" id="cd00170">
    <property type="entry name" value="SEC14"/>
    <property type="match status" value="1"/>
</dbReference>
<dbReference type="InterPro" id="IPR058960">
    <property type="entry name" value="Ctg-1-like_C"/>
</dbReference>
<dbReference type="InterPro" id="IPR001251">
    <property type="entry name" value="CRAL-TRIO_dom"/>
</dbReference>
<dbReference type="InterPro" id="IPR036865">
    <property type="entry name" value="CRAL-TRIO_dom_sf"/>
</dbReference>
<keyword evidence="2" id="KW-1185">Reference proteome</keyword>
<dbReference type="PANTHER" id="PTHR47159">
    <property type="entry name" value="PROTEIN CBG07705-RELATED"/>
    <property type="match status" value="1"/>
</dbReference>
<dbReference type="Pfam" id="PF25883">
    <property type="entry name" value="F28H7_8_C"/>
    <property type="match status" value="1"/>
</dbReference>